<evidence type="ECO:0000313" key="4">
    <source>
        <dbReference type="Ensembl" id="ENSAMXP00000047948.1"/>
    </source>
</evidence>
<evidence type="ECO:0000259" key="3">
    <source>
        <dbReference type="PROSITE" id="PS50057"/>
    </source>
</evidence>
<feature type="region of interest" description="Disordered" evidence="2">
    <location>
        <begin position="1"/>
        <end position="23"/>
    </location>
</feature>
<dbReference type="InterPro" id="IPR041381">
    <property type="entry name" value="JAK1-3/TYK2_PHL_dom"/>
</dbReference>
<dbReference type="Pfam" id="PF18377">
    <property type="entry name" value="FERM_F2"/>
    <property type="match status" value="1"/>
</dbReference>
<dbReference type="GO" id="GO:0019221">
    <property type="term" value="P:cytokine-mediated signaling pathway"/>
    <property type="evidence" value="ECO:0007669"/>
    <property type="project" value="TreeGrafter"/>
</dbReference>
<dbReference type="PANTHER" id="PTHR45807:SF6">
    <property type="entry name" value="NON-RECEPTOR TYROSINE-PROTEIN KINASE TYK2"/>
    <property type="match status" value="1"/>
</dbReference>
<dbReference type="GeneTree" id="ENSGT00940000159869"/>
<keyword evidence="5" id="KW-1185">Reference proteome</keyword>
<dbReference type="InterPro" id="IPR041155">
    <property type="entry name" value="FERM_F1"/>
</dbReference>
<dbReference type="GO" id="GO:0030154">
    <property type="term" value="P:cell differentiation"/>
    <property type="evidence" value="ECO:0007669"/>
    <property type="project" value="TreeGrafter"/>
</dbReference>
<dbReference type="GO" id="GO:0060397">
    <property type="term" value="P:growth hormone receptor signaling pathway via JAK-STAT"/>
    <property type="evidence" value="ECO:0007669"/>
    <property type="project" value="TreeGrafter"/>
</dbReference>
<dbReference type="SMART" id="SM00295">
    <property type="entry name" value="B41"/>
    <property type="match status" value="1"/>
</dbReference>
<dbReference type="STRING" id="7994.ENSAMXP00000047948"/>
<dbReference type="InterPro" id="IPR041046">
    <property type="entry name" value="FERM_F2"/>
</dbReference>
<accession>A0A3B1K0A2</accession>
<dbReference type="Ensembl" id="ENSAMXT00000033651.1">
    <property type="protein sequence ID" value="ENSAMXP00000047948.1"/>
    <property type="gene ID" value="ENSAMXG00000030131.1"/>
</dbReference>
<sequence length="420" mass="47981">MTMSRRGCFKSSKHGTSPEQCAPPQGPGIHVYLFWTKTGDTYFTHLQDGEVTAEDLSIRAAQIVGITPVCHALFALYDPSSCCWYSPNHSFNSQNQSSLILHLRMRFYFRNWHGLNEEPTVSRYAHRTGTEPAGAPLLEMSSLEDPALNFSLLIIMFKHWTWGLYLIWISYSCRRLLCMLSLCFLRCIPRSFARHIARDNFLTKFRIRRVFSEFVRSFQQHTYLSTLERLAPRFGTETFPLFHLEVRSDGDGSGSYLNASRAHDPSQEMLCGQPTHEVMVSGTAGIKWRKISCRRAQENSYMENDYLAERREEGSQSRQEGETLESFCDFPEISHIAIMGANVCICRQDNSTIHTITHHTLTEARSLVSLLDGYFRLTADAHHYLCHEVAPPRVVLSEANGLHGPILYVSTLPYTEYLSS</sequence>
<organism evidence="4 5">
    <name type="scientific">Astyanax mexicanus</name>
    <name type="common">Blind cave fish</name>
    <name type="synonym">Astyanax fasciatus mexicanus</name>
    <dbReference type="NCBI Taxonomy" id="7994"/>
    <lineage>
        <taxon>Eukaryota</taxon>
        <taxon>Metazoa</taxon>
        <taxon>Chordata</taxon>
        <taxon>Craniata</taxon>
        <taxon>Vertebrata</taxon>
        <taxon>Euteleostomi</taxon>
        <taxon>Actinopterygii</taxon>
        <taxon>Neopterygii</taxon>
        <taxon>Teleostei</taxon>
        <taxon>Ostariophysi</taxon>
        <taxon>Characiformes</taxon>
        <taxon>Characoidei</taxon>
        <taxon>Acestrorhamphidae</taxon>
        <taxon>Acestrorhamphinae</taxon>
        <taxon>Astyanax</taxon>
    </lineage>
</organism>
<reference evidence="4" key="4">
    <citation type="submission" date="2025-09" db="UniProtKB">
        <authorList>
            <consortium name="Ensembl"/>
        </authorList>
    </citation>
    <scope>IDENTIFICATION</scope>
</reference>
<dbReference type="InterPro" id="IPR051286">
    <property type="entry name" value="JAK"/>
</dbReference>
<dbReference type="Proteomes" id="UP000018467">
    <property type="component" value="Unassembled WGS sequence"/>
</dbReference>
<dbReference type="PROSITE" id="PS50057">
    <property type="entry name" value="FERM_3"/>
    <property type="match status" value="1"/>
</dbReference>
<evidence type="ECO:0000256" key="1">
    <source>
        <dbReference type="ARBA" id="ARBA00022553"/>
    </source>
</evidence>
<dbReference type="Pfam" id="PF17887">
    <property type="entry name" value="Jak1_Phl"/>
    <property type="match status" value="1"/>
</dbReference>
<name>A0A3B1K0A2_ASTMX</name>
<feature type="domain" description="FERM" evidence="3">
    <location>
        <begin position="27"/>
        <end position="382"/>
    </location>
</feature>
<dbReference type="GO" id="GO:0005829">
    <property type="term" value="C:cytosol"/>
    <property type="evidence" value="ECO:0007669"/>
    <property type="project" value="TreeGrafter"/>
</dbReference>
<reference evidence="4" key="3">
    <citation type="submission" date="2025-08" db="UniProtKB">
        <authorList>
            <consortium name="Ensembl"/>
        </authorList>
    </citation>
    <scope>IDENTIFICATION</scope>
</reference>
<dbReference type="GO" id="GO:0035556">
    <property type="term" value="P:intracellular signal transduction"/>
    <property type="evidence" value="ECO:0007669"/>
    <property type="project" value="TreeGrafter"/>
</dbReference>
<keyword evidence="1" id="KW-0597">Phosphoprotein</keyword>
<dbReference type="Pfam" id="PF18379">
    <property type="entry name" value="FERM_F1"/>
    <property type="match status" value="1"/>
</dbReference>
<dbReference type="InterPro" id="IPR000299">
    <property type="entry name" value="FERM_domain"/>
</dbReference>
<dbReference type="AlphaFoldDB" id="A0A3B1K0A2"/>
<proteinExistence type="predicted"/>
<protein>
    <recommendedName>
        <fullName evidence="3">FERM domain-containing protein</fullName>
    </recommendedName>
</protein>
<dbReference type="SUPFAM" id="SSF50729">
    <property type="entry name" value="PH domain-like"/>
    <property type="match status" value="1"/>
</dbReference>
<dbReference type="InParanoid" id="A0A3B1K0A2"/>
<dbReference type="PANTHER" id="PTHR45807">
    <property type="entry name" value="TYROSINE-PROTEIN KINASE HOPSCOTCH"/>
    <property type="match status" value="1"/>
</dbReference>
<dbReference type="GO" id="GO:0005131">
    <property type="term" value="F:growth hormone receptor binding"/>
    <property type="evidence" value="ECO:0007669"/>
    <property type="project" value="TreeGrafter"/>
</dbReference>
<dbReference type="Bgee" id="ENSAMXG00000030131">
    <property type="expression patterns" value="Expressed in pharyngeal gill and 14 other cell types or tissues"/>
</dbReference>
<reference evidence="5" key="2">
    <citation type="journal article" date="2014" name="Nat. Commun.">
        <title>The cavefish genome reveals candidate genes for eye loss.</title>
        <authorList>
            <person name="McGaugh S.E."/>
            <person name="Gross J.B."/>
            <person name="Aken B."/>
            <person name="Blin M."/>
            <person name="Borowsky R."/>
            <person name="Chalopin D."/>
            <person name="Hinaux H."/>
            <person name="Jeffery W.R."/>
            <person name="Keene A."/>
            <person name="Ma L."/>
            <person name="Minx P."/>
            <person name="Murphy D."/>
            <person name="O'Quin K.E."/>
            <person name="Retaux S."/>
            <person name="Rohner N."/>
            <person name="Searle S.M."/>
            <person name="Stahl B.A."/>
            <person name="Tabin C."/>
            <person name="Volff J.N."/>
            <person name="Yoshizawa M."/>
            <person name="Warren W.C."/>
        </authorList>
    </citation>
    <scope>NUCLEOTIDE SEQUENCE [LARGE SCALE GENOMIC DNA]</scope>
    <source>
        <strain evidence="5">female</strain>
    </source>
</reference>
<reference evidence="5" key="1">
    <citation type="submission" date="2013-03" db="EMBL/GenBank/DDBJ databases">
        <authorList>
            <person name="Jeffery W."/>
            <person name="Warren W."/>
            <person name="Wilson R.K."/>
        </authorList>
    </citation>
    <scope>NUCLEOTIDE SEQUENCE</scope>
    <source>
        <strain evidence="5">female</strain>
    </source>
</reference>
<dbReference type="GO" id="GO:0004715">
    <property type="term" value="F:non-membrane spanning protein tyrosine kinase activity"/>
    <property type="evidence" value="ECO:0007669"/>
    <property type="project" value="TreeGrafter"/>
</dbReference>
<evidence type="ECO:0000313" key="5">
    <source>
        <dbReference type="Proteomes" id="UP000018467"/>
    </source>
</evidence>
<dbReference type="InterPro" id="IPR019749">
    <property type="entry name" value="Band_41_domain"/>
</dbReference>
<evidence type="ECO:0000256" key="2">
    <source>
        <dbReference type="SAM" id="MobiDB-lite"/>
    </source>
</evidence>